<dbReference type="PANTHER" id="PTHR24148:SF64">
    <property type="entry name" value="HETEROKARYON INCOMPATIBILITY DOMAIN-CONTAINING PROTEIN"/>
    <property type="match status" value="1"/>
</dbReference>
<evidence type="ECO:0000313" key="2">
    <source>
        <dbReference type="Proteomes" id="UP001187682"/>
    </source>
</evidence>
<protein>
    <submittedName>
        <fullName evidence="1">Uncharacterized protein</fullName>
    </submittedName>
</protein>
<dbReference type="InterPro" id="IPR052895">
    <property type="entry name" value="HetReg/Transcr_Mod"/>
</dbReference>
<organism evidence="1 2">
    <name type="scientific">Cephalotrichum gorgonifer</name>
    <dbReference type="NCBI Taxonomy" id="2041049"/>
    <lineage>
        <taxon>Eukaryota</taxon>
        <taxon>Fungi</taxon>
        <taxon>Dikarya</taxon>
        <taxon>Ascomycota</taxon>
        <taxon>Pezizomycotina</taxon>
        <taxon>Sordariomycetes</taxon>
        <taxon>Hypocreomycetidae</taxon>
        <taxon>Microascales</taxon>
        <taxon>Microascaceae</taxon>
        <taxon>Cephalotrichum</taxon>
    </lineage>
</organism>
<proteinExistence type="predicted"/>
<keyword evidence="2" id="KW-1185">Reference proteome</keyword>
<comment type="caution">
    <text evidence="1">The sequence shown here is derived from an EMBL/GenBank/DDBJ whole genome shotgun (WGS) entry which is preliminary data.</text>
</comment>
<accession>A0AAE8T043</accession>
<name>A0AAE8T043_9PEZI</name>
<dbReference type="PANTHER" id="PTHR24148">
    <property type="entry name" value="ANKYRIN REPEAT DOMAIN-CONTAINING PROTEIN 39 HOMOLOG-RELATED"/>
    <property type="match status" value="1"/>
</dbReference>
<dbReference type="AlphaFoldDB" id="A0AAE8T043"/>
<dbReference type="Pfam" id="PF26639">
    <property type="entry name" value="Het-6_barrel"/>
    <property type="match status" value="1"/>
</dbReference>
<sequence length="282" mass="31248">MSIEEVHVYFATATLVQDQNLKVLGLAPHMSIVQGTENTSEVPRLSLPSWVPDLISGGSVNPLISYTIRPRLFRAGGDTKDPITVSNNGTHLHLQGRIIDTIKTTATCLCDTPFPSDTDILQKKGFASMVKMRIRNWLRECAALTLEPGWLDRAPDVQWLAFARTILCDLTGMRDPLSEDVLATMKDYTGYVFSFFDPNFILSERVRESLFTHGPLIEQSILSMETRRFCTTQGGRLGMVRKEAREGDLICVVLGAEVPFTIRPTGTGTHALIGDSFILGTM</sequence>
<gene>
    <name evidence="1" type="ORF">DNG_09431</name>
</gene>
<evidence type="ECO:0000313" key="1">
    <source>
        <dbReference type="EMBL" id="SPO06737.1"/>
    </source>
</evidence>
<dbReference type="EMBL" id="ONZQ02000017">
    <property type="protein sequence ID" value="SPO06737.1"/>
    <property type="molecule type" value="Genomic_DNA"/>
</dbReference>
<dbReference type="Proteomes" id="UP001187682">
    <property type="component" value="Unassembled WGS sequence"/>
</dbReference>
<reference evidence="1" key="1">
    <citation type="submission" date="2018-03" db="EMBL/GenBank/DDBJ databases">
        <authorList>
            <person name="Guldener U."/>
        </authorList>
    </citation>
    <scope>NUCLEOTIDE SEQUENCE</scope>
</reference>